<evidence type="ECO:0000313" key="6">
    <source>
        <dbReference type="EMBL" id="CEK71624.1"/>
    </source>
</evidence>
<evidence type="ECO:0000256" key="2">
    <source>
        <dbReference type="ARBA" id="ARBA00010093"/>
    </source>
</evidence>
<keyword evidence="3" id="KW-0964">Secreted</keyword>
<comment type="similarity">
    <text evidence="2">Belongs to the granulin family.</text>
</comment>
<proteinExistence type="inferred from homology"/>
<dbReference type="EMBL" id="HACG01024759">
    <property type="protein sequence ID" value="CEK71624.1"/>
    <property type="molecule type" value="Transcribed_RNA"/>
</dbReference>
<feature type="domain" description="Granulins" evidence="5">
    <location>
        <begin position="203"/>
        <end position="216"/>
    </location>
</feature>
<reference evidence="6" key="1">
    <citation type="submission" date="2014-12" db="EMBL/GenBank/DDBJ databases">
        <title>Insight into the proteome of Arion vulgaris.</title>
        <authorList>
            <person name="Aradska J."/>
            <person name="Bulat T."/>
            <person name="Smidak R."/>
            <person name="Sarate P."/>
            <person name="Gangsoo J."/>
            <person name="Sialana F."/>
            <person name="Bilban M."/>
            <person name="Lubec G."/>
        </authorList>
    </citation>
    <scope>NUCLEOTIDE SEQUENCE</scope>
    <source>
        <tissue evidence="6">Skin</tissue>
    </source>
</reference>
<organism evidence="6">
    <name type="scientific">Arion vulgaris</name>
    <dbReference type="NCBI Taxonomy" id="1028688"/>
    <lineage>
        <taxon>Eukaryota</taxon>
        <taxon>Metazoa</taxon>
        <taxon>Spiralia</taxon>
        <taxon>Lophotrochozoa</taxon>
        <taxon>Mollusca</taxon>
        <taxon>Gastropoda</taxon>
        <taxon>Heterobranchia</taxon>
        <taxon>Euthyneura</taxon>
        <taxon>Panpulmonata</taxon>
        <taxon>Eupulmonata</taxon>
        <taxon>Stylommatophora</taxon>
        <taxon>Helicina</taxon>
        <taxon>Arionoidea</taxon>
        <taxon>Arionidae</taxon>
        <taxon>Arion</taxon>
    </lineage>
</organism>
<dbReference type="AlphaFoldDB" id="A0A0B6ZSJ9"/>
<sequence length="399" mass="43037">IDSQKLKILFHFCSAVKTWEVNSCNAQLHLHKHFHFYSSKMFLKSLLILLFITASAMCMNLNSDQKKSKDVLYFETHDAHKVDKINNKKVLAEAVVCPDGSECPDGNTCCLLTSGDYGCCPLPDAVCCSDHAHCCPNGYICDVSAGTCNKGTNVVSWLTKVAAKPVKDTVECKDGSECPSGNSCCQLASGQFGCCPLEQAECCSDHIHCCPNGYTCDTTTGTCSLGTNVVSWLTKTEAKPVKTSVTCEDGTECPDGNTCCQLGSGEYGCCPLPQAECCSDQIHCCPEDYQCDVSAGTCTHGNNVITWLMKQPSRPVKKSNVNTVVCPGAEAFCPDGNSCCKMYPTQAYGCCPFPKAVCCFLHCCPEGYTCNNQFGTCDKGTHALPWLTRQPIMPAANNV</sequence>
<dbReference type="PANTHER" id="PTHR12274:SF3">
    <property type="entry name" value="PROGRANULIN"/>
    <property type="match status" value="1"/>
</dbReference>
<dbReference type="Gene3D" id="2.10.25.160">
    <property type="entry name" value="Granulin"/>
    <property type="match status" value="4"/>
</dbReference>
<comment type="subcellular location">
    <subcellularLocation>
        <location evidence="1">Secreted</location>
    </subcellularLocation>
</comment>
<evidence type="ECO:0000259" key="5">
    <source>
        <dbReference type="PROSITE" id="PS00799"/>
    </source>
</evidence>
<evidence type="ECO:0000256" key="3">
    <source>
        <dbReference type="ARBA" id="ARBA00022525"/>
    </source>
</evidence>
<dbReference type="InterPro" id="IPR039036">
    <property type="entry name" value="Granulin_fam"/>
</dbReference>
<dbReference type="FunFam" id="2.10.25.160:FF:000001">
    <property type="entry name" value="Granulin precursor"/>
    <property type="match status" value="2"/>
</dbReference>
<gene>
    <name evidence="6" type="primary">ORF79173</name>
</gene>
<dbReference type="PANTHER" id="PTHR12274">
    <property type="entry name" value="GRANULIN"/>
    <property type="match status" value="1"/>
</dbReference>
<feature type="domain" description="Granulins" evidence="5">
    <location>
        <begin position="278"/>
        <end position="291"/>
    </location>
</feature>
<accession>A0A0B6ZSJ9</accession>
<feature type="non-terminal residue" evidence="6">
    <location>
        <position position="1"/>
    </location>
</feature>
<evidence type="ECO:0000256" key="4">
    <source>
        <dbReference type="ARBA" id="ARBA00023157"/>
    </source>
</evidence>
<dbReference type="InterPro" id="IPR000118">
    <property type="entry name" value="Granulin"/>
</dbReference>
<keyword evidence="4" id="KW-1015">Disulfide bond</keyword>
<dbReference type="PROSITE" id="PS00799">
    <property type="entry name" value="GRANULINS"/>
    <property type="match status" value="3"/>
</dbReference>
<evidence type="ECO:0000256" key="1">
    <source>
        <dbReference type="ARBA" id="ARBA00004613"/>
    </source>
</evidence>
<name>A0A0B6ZSJ9_9EUPU</name>
<dbReference type="SUPFAM" id="SSF57277">
    <property type="entry name" value="Granulin repeat"/>
    <property type="match status" value="3"/>
</dbReference>
<dbReference type="SMART" id="SM00277">
    <property type="entry name" value="GRAN"/>
    <property type="match status" value="4"/>
</dbReference>
<dbReference type="GO" id="GO:0005576">
    <property type="term" value="C:extracellular region"/>
    <property type="evidence" value="ECO:0007669"/>
    <property type="project" value="UniProtKB-SubCell"/>
</dbReference>
<dbReference type="Pfam" id="PF00396">
    <property type="entry name" value="Granulin"/>
    <property type="match status" value="4"/>
</dbReference>
<protein>
    <recommendedName>
        <fullName evidence="5">Granulins domain-containing protein</fullName>
    </recommendedName>
</protein>
<dbReference type="InterPro" id="IPR037277">
    <property type="entry name" value="Granulin_sf"/>
</dbReference>
<feature type="domain" description="Granulins" evidence="5">
    <location>
        <begin position="128"/>
        <end position="141"/>
    </location>
</feature>